<evidence type="ECO:0000313" key="2">
    <source>
        <dbReference type="EMBL" id="GIX95820.1"/>
    </source>
</evidence>
<sequence>MSFSLSHITSDQKQKQKSPPPPFPLRDSGHRMGVWWQERDRNAAGRGQSSIPLDRQRGKGGGRQTLCASILRGGVHSS</sequence>
<proteinExistence type="predicted"/>
<evidence type="ECO:0000313" key="3">
    <source>
        <dbReference type="Proteomes" id="UP001054945"/>
    </source>
</evidence>
<dbReference type="AlphaFoldDB" id="A0AAV4PH35"/>
<feature type="compositionally biased region" description="Polar residues" evidence="1">
    <location>
        <begin position="1"/>
        <end position="11"/>
    </location>
</feature>
<keyword evidence="3" id="KW-1185">Reference proteome</keyword>
<feature type="region of interest" description="Disordered" evidence="1">
    <location>
        <begin position="1"/>
        <end position="64"/>
    </location>
</feature>
<evidence type="ECO:0000256" key="1">
    <source>
        <dbReference type="SAM" id="MobiDB-lite"/>
    </source>
</evidence>
<name>A0AAV4PH35_CAEEX</name>
<dbReference type="EMBL" id="BPLR01004564">
    <property type="protein sequence ID" value="GIX95820.1"/>
    <property type="molecule type" value="Genomic_DNA"/>
</dbReference>
<reference evidence="2 3" key="1">
    <citation type="submission" date="2021-06" db="EMBL/GenBank/DDBJ databases">
        <title>Caerostris extrusa draft genome.</title>
        <authorList>
            <person name="Kono N."/>
            <person name="Arakawa K."/>
        </authorList>
    </citation>
    <scope>NUCLEOTIDE SEQUENCE [LARGE SCALE GENOMIC DNA]</scope>
</reference>
<comment type="caution">
    <text evidence="2">The sequence shown here is derived from an EMBL/GenBank/DDBJ whole genome shotgun (WGS) entry which is preliminary data.</text>
</comment>
<gene>
    <name evidence="2" type="ORF">CEXT_596221</name>
</gene>
<dbReference type="Proteomes" id="UP001054945">
    <property type="component" value="Unassembled WGS sequence"/>
</dbReference>
<accession>A0AAV4PH35</accession>
<protein>
    <submittedName>
        <fullName evidence="2">Uncharacterized protein</fullName>
    </submittedName>
</protein>
<organism evidence="2 3">
    <name type="scientific">Caerostris extrusa</name>
    <name type="common">Bark spider</name>
    <name type="synonym">Caerostris bankana</name>
    <dbReference type="NCBI Taxonomy" id="172846"/>
    <lineage>
        <taxon>Eukaryota</taxon>
        <taxon>Metazoa</taxon>
        <taxon>Ecdysozoa</taxon>
        <taxon>Arthropoda</taxon>
        <taxon>Chelicerata</taxon>
        <taxon>Arachnida</taxon>
        <taxon>Araneae</taxon>
        <taxon>Araneomorphae</taxon>
        <taxon>Entelegynae</taxon>
        <taxon>Araneoidea</taxon>
        <taxon>Araneidae</taxon>
        <taxon>Caerostris</taxon>
    </lineage>
</organism>